<evidence type="ECO:0000256" key="1">
    <source>
        <dbReference type="SAM" id="MobiDB-lite"/>
    </source>
</evidence>
<dbReference type="AlphaFoldDB" id="A0A2T4BYC1"/>
<proteinExistence type="predicted"/>
<name>A0A2T4BYC1_TRILO</name>
<feature type="compositionally biased region" description="Basic residues" evidence="1">
    <location>
        <begin position="97"/>
        <end position="106"/>
    </location>
</feature>
<feature type="chain" id="PRO_5015400808" description="Secreted protein" evidence="2">
    <location>
        <begin position="16"/>
        <end position="106"/>
    </location>
</feature>
<reference evidence="3 4" key="1">
    <citation type="submission" date="2016-07" db="EMBL/GenBank/DDBJ databases">
        <title>Multiple horizontal gene transfer events from other fungi enriched the ability of initially mycotrophic Trichoderma (Ascomycota) to feed on dead plant biomass.</title>
        <authorList>
            <consortium name="DOE Joint Genome Institute"/>
            <person name="Aerts A."/>
            <person name="Atanasova L."/>
            <person name="Chenthamara K."/>
            <person name="Zhang J."/>
            <person name="Grujic M."/>
            <person name="Henrissat B."/>
            <person name="Kuo A."/>
            <person name="Salamov A."/>
            <person name="Lipzen A."/>
            <person name="Labutti K."/>
            <person name="Barry K."/>
            <person name="Miao Y."/>
            <person name="Rahimi M.J."/>
            <person name="Shen Q."/>
            <person name="Grigoriev I.V."/>
            <person name="Kubicek C.P."/>
            <person name="Druzhinina I.S."/>
        </authorList>
    </citation>
    <scope>NUCLEOTIDE SEQUENCE [LARGE SCALE GENOMIC DNA]</scope>
    <source>
        <strain evidence="3 4">ATCC 18648</strain>
    </source>
</reference>
<organism evidence="3 4">
    <name type="scientific">Trichoderma longibrachiatum ATCC 18648</name>
    <dbReference type="NCBI Taxonomy" id="983965"/>
    <lineage>
        <taxon>Eukaryota</taxon>
        <taxon>Fungi</taxon>
        <taxon>Dikarya</taxon>
        <taxon>Ascomycota</taxon>
        <taxon>Pezizomycotina</taxon>
        <taxon>Sordariomycetes</taxon>
        <taxon>Hypocreomycetidae</taxon>
        <taxon>Hypocreales</taxon>
        <taxon>Hypocreaceae</taxon>
        <taxon>Trichoderma</taxon>
    </lineage>
</organism>
<protein>
    <recommendedName>
        <fullName evidence="5">Secreted protein</fullName>
    </recommendedName>
</protein>
<feature type="signal peptide" evidence="2">
    <location>
        <begin position="1"/>
        <end position="15"/>
    </location>
</feature>
<accession>A0A2T4BYC1</accession>
<evidence type="ECO:0000313" key="4">
    <source>
        <dbReference type="Proteomes" id="UP000240760"/>
    </source>
</evidence>
<keyword evidence="2" id="KW-0732">Signal</keyword>
<evidence type="ECO:0000256" key="2">
    <source>
        <dbReference type="SAM" id="SignalP"/>
    </source>
</evidence>
<feature type="region of interest" description="Disordered" evidence="1">
    <location>
        <begin position="87"/>
        <end position="106"/>
    </location>
</feature>
<keyword evidence="4" id="KW-1185">Reference proteome</keyword>
<evidence type="ECO:0000313" key="3">
    <source>
        <dbReference type="EMBL" id="PTB74327.1"/>
    </source>
</evidence>
<gene>
    <name evidence="3" type="ORF">M440DRAFT_1044292</name>
</gene>
<dbReference type="EMBL" id="KZ679136">
    <property type="protein sequence ID" value="PTB74327.1"/>
    <property type="molecule type" value="Genomic_DNA"/>
</dbReference>
<evidence type="ECO:0008006" key="5">
    <source>
        <dbReference type="Google" id="ProtNLM"/>
    </source>
</evidence>
<dbReference type="Proteomes" id="UP000240760">
    <property type="component" value="Unassembled WGS sequence"/>
</dbReference>
<sequence>MHAIILAVCLDCLLAVFKGYSRRSWKSGAEKGWAFVSTEAVVGAEVCLATAGGRRTEEKRGRGMNGKRNPACHHRFIAGNRVVRVQTDGIERERRETKRSKAKKPA</sequence>